<protein>
    <submittedName>
        <fullName evidence="2">Uncharacterized protein</fullName>
    </submittedName>
</protein>
<comment type="caution">
    <text evidence="2">The sequence shown here is derived from an EMBL/GenBank/DDBJ whole genome shotgun (WGS) entry which is preliminary data.</text>
</comment>
<feature type="region of interest" description="Disordered" evidence="1">
    <location>
        <begin position="1"/>
        <end position="46"/>
    </location>
</feature>
<reference evidence="2" key="1">
    <citation type="submission" date="2021-03" db="EMBL/GenBank/DDBJ databases">
        <title>Draft genome sequence of rust myrtle Austropuccinia psidii MF-1, a brazilian biotype.</title>
        <authorList>
            <person name="Quecine M.C."/>
            <person name="Pachon D.M.R."/>
            <person name="Bonatelli M.L."/>
            <person name="Correr F.H."/>
            <person name="Franceschini L.M."/>
            <person name="Leite T.F."/>
            <person name="Margarido G.R.A."/>
            <person name="Almeida C.A."/>
            <person name="Ferrarezi J.A."/>
            <person name="Labate C.A."/>
        </authorList>
    </citation>
    <scope>NUCLEOTIDE SEQUENCE</scope>
    <source>
        <strain evidence="2">MF-1</strain>
    </source>
</reference>
<dbReference type="AlphaFoldDB" id="A0A9Q3HFB4"/>
<dbReference type="Proteomes" id="UP000765509">
    <property type="component" value="Unassembled WGS sequence"/>
</dbReference>
<proteinExistence type="predicted"/>
<evidence type="ECO:0000313" key="3">
    <source>
        <dbReference type="Proteomes" id="UP000765509"/>
    </source>
</evidence>
<dbReference type="EMBL" id="AVOT02017309">
    <property type="protein sequence ID" value="MBW0503333.1"/>
    <property type="molecule type" value="Genomic_DNA"/>
</dbReference>
<gene>
    <name evidence="2" type="ORF">O181_043048</name>
</gene>
<evidence type="ECO:0000256" key="1">
    <source>
        <dbReference type="SAM" id="MobiDB-lite"/>
    </source>
</evidence>
<evidence type="ECO:0000313" key="2">
    <source>
        <dbReference type="EMBL" id="MBW0503333.1"/>
    </source>
</evidence>
<keyword evidence="3" id="KW-1185">Reference proteome</keyword>
<name>A0A9Q3HFB4_9BASI</name>
<feature type="compositionally biased region" description="Basic residues" evidence="1">
    <location>
        <begin position="24"/>
        <end position="33"/>
    </location>
</feature>
<sequence>MSTAYLRDLGSQRIQPKDREGLSRGRRPGRGHLGHSGGWKNTEGNHTHTTIHIPIQQEPQTRGLEDMDQVLQLHQLLKDLFQWSMDNKKFNLASHWEELGASFQKACLKEIDFKDLMIITKALQWLQTIQKPTDKWPRVTILHTPRRVPGEDKDTRARTRPLFTKGKRVRPNDPETVGICERSTQEAEVVLNHSRISSPLNRNITPTQIEHNAVSPESNLNSDALWLQMSQYAEKTQKQFAELEASH</sequence>
<accession>A0A9Q3HFB4</accession>
<organism evidence="2 3">
    <name type="scientific">Austropuccinia psidii MF-1</name>
    <dbReference type="NCBI Taxonomy" id="1389203"/>
    <lineage>
        <taxon>Eukaryota</taxon>
        <taxon>Fungi</taxon>
        <taxon>Dikarya</taxon>
        <taxon>Basidiomycota</taxon>
        <taxon>Pucciniomycotina</taxon>
        <taxon>Pucciniomycetes</taxon>
        <taxon>Pucciniales</taxon>
        <taxon>Sphaerophragmiaceae</taxon>
        <taxon>Austropuccinia</taxon>
    </lineage>
</organism>